<dbReference type="InterPro" id="IPR045074">
    <property type="entry name" value="GST_C_Tau"/>
</dbReference>
<dbReference type="CDD" id="cd03058">
    <property type="entry name" value="GST_N_Tau"/>
    <property type="match status" value="1"/>
</dbReference>
<dbReference type="AlphaFoldDB" id="A0A835KGF6"/>
<dbReference type="EC" id="2.5.1.18" evidence="1"/>
<comment type="similarity">
    <text evidence="3">Belongs to the GST superfamily. Tau family.</text>
</comment>
<evidence type="ECO:0000256" key="4">
    <source>
        <dbReference type="ARBA" id="ARBA00047960"/>
    </source>
</evidence>
<dbReference type="GO" id="GO:0005737">
    <property type="term" value="C:cytoplasm"/>
    <property type="evidence" value="ECO:0007669"/>
    <property type="project" value="TreeGrafter"/>
</dbReference>
<dbReference type="InterPro" id="IPR036282">
    <property type="entry name" value="Glutathione-S-Trfase_C_sf"/>
</dbReference>
<dbReference type="InterPro" id="IPR004046">
    <property type="entry name" value="GST_C"/>
</dbReference>
<keyword evidence="2" id="KW-0808">Transferase</keyword>
<gene>
    <name evidence="7" type="ORF">HU200_018487</name>
</gene>
<dbReference type="GO" id="GO:0006749">
    <property type="term" value="P:glutathione metabolic process"/>
    <property type="evidence" value="ECO:0007669"/>
    <property type="project" value="InterPro"/>
</dbReference>
<dbReference type="PROSITE" id="PS50405">
    <property type="entry name" value="GST_CTER"/>
    <property type="match status" value="1"/>
</dbReference>
<dbReference type="PANTHER" id="PTHR11260">
    <property type="entry name" value="GLUTATHIONE S-TRANSFERASE, GST, SUPERFAMILY, GST DOMAIN CONTAINING"/>
    <property type="match status" value="1"/>
</dbReference>
<dbReference type="SFLD" id="SFLDG00358">
    <property type="entry name" value="Main_(cytGST)"/>
    <property type="match status" value="1"/>
</dbReference>
<comment type="catalytic activity">
    <reaction evidence="4">
        <text>RX + glutathione = an S-substituted glutathione + a halide anion + H(+)</text>
        <dbReference type="Rhea" id="RHEA:16437"/>
        <dbReference type="ChEBI" id="CHEBI:15378"/>
        <dbReference type="ChEBI" id="CHEBI:16042"/>
        <dbReference type="ChEBI" id="CHEBI:17792"/>
        <dbReference type="ChEBI" id="CHEBI:57925"/>
        <dbReference type="ChEBI" id="CHEBI:90779"/>
        <dbReference type="EC" id="2.5.1.18"/>
    </reaction>
</comment>
<comment type="caution">
    <text evidence="7">The sequence shown here is derived from an EMBL/GenBank/DDBJ whole genome shotgun (WGS) entry which is preliminary data.</text>
</comment>
<feature type="domain" description="GST N-terminal" evidence="5">
    <location>
        <begin position="271"/>
        <end position="350"/>
    </location>
</feature>
<dbReference type="PROSITE" id="PS50404">
    <property type="entry name" value="GST_NTER"/>
    <property type="match status" value="1"/>
</dbReference>
<dbReference type="SFLD" id="SFLDG01152">
    <property type="entry name" value="Main.3:_Omega-_and_Tau-like"/>
    <property type="match status" value="1"/>
</dbReference>
<protein>
    <recommendedName>
        <fullName evidence="1">glutathione transferase</fullName>
        <ecNumber evidence="1">2.5.1.18</ecNumber>
    </recommendedName>
</protein>
<evidence type="ECO:0000256" key="3">
    <source>
        <dbReference type="ARBA" id="ARBA00025743"/>
    </source>
</evidence>
<dbReference type="GO" id="GO:0004364">
    <property type="term" value="F:glutathione transferase activity"/>
    <property type="evidence" value="ECO:0007669"/>
    <property type="project" value="UniProtKB-EC"/>
</dbReference>
<dbReference type="InterPro" id="IPR036249">
    <property type="entry name" value="Thioredoxin-like_sf"/>
</dbReference>
<dbReference type="FunFam" id="3.40.30.10:FF:000044">
    <property type="entry name" value="Glutathione S-transferase GSTU6"/>
    <property type="match status" value="1"/>
</dbReference>
<dbReference type="InterPro" id="IPR004045">
    <property type="entry name" value="Glutathione_S-Trfase_N"/>
</dbReference>
<dbReference type="Pfam" id="PF00043">
    <property type="entry name" value="GST_C"/>
    <property type="match status" value="1"/>
</dbReference>
<dbReference type="FunFam" id="1.20.1050.10:FF:000023">
    <property type="entry name" value="Probable glutathione S-transferase GSTU6"/>
    <property type="match status" value="1"/>
</dbReference>
<evidence type="ECO:0000259" key="6">
    <source>
        <dbReference type="PROSITE" id="PS50405"/>
    </source>
</evidence>
<dbReference type="CDD" id="cd03185">
    <property type="entry name" value="GST_C_Tau"/>
    <property type="match status" value="1"/>
</dbReference>
<keyword evidence="8" id="KW-1185">Reference proteome</keyword>
<dbReference type="SFLD" id="SFLDS00019">
    <property type="entry name" value="Glutathione_Transferase_(cytos"/>
    <property type="match status" value="1"/>
</dbReference>
<reference evidence="7" key="1">
    <citation type="submission" date="2020-07" db="EMBL/GenBank/DDBJ databases">
        <title>Genome sequence and genetic diversity analysis of an under-domesticated orphan crop, white fonio (Digitaria exilis).</title>
        <authorList>
            <person name="Bennetzen J.L."/>
            <person name="Chen S."/>
            <person name="Ma X."/>
            <person name="Wang X."/>
            <person name="Yssel A.E.J."/>
            <person name="Chaluvadi S.R."/>
            <person name="Johnson M."/>
            <person name="Gangashetty P."/>
            <person name="Hamidou F."/>
            <person name="Sanogo M.D."/>
            <person name="Zwaenepoel A."/>
            <person name="Wallace J."/>
            <person name="Van De Peer Y."/>
            <person name="Van Deynze A."/>
        </authorList>
    </citation>
    <scope>NUCLEOTIDE SEQUENCE</scope>
    <source>
        <tissue evidence="7">Leaves</tissue>
    </source>
</reference>
<accession>A0A835KGF6</accession>
<feature type="domain" description="GST C-terminal" evidence="6">
    <location>
        <begin position="357"/>
        <end position="485"/>
    </location>
</feature>
<dbReference type="OrthoDB" id="4951845at2759"/>
<dbReference type="SUPFAM" id="SSF47616">
    <property type="entry name" value="GST C-terminal domain-like"/>
    <property type="match status" value="1"/>
</dbReference>
<dbReference type="SUPFAM" id="SSF52833">
    <property type="entry name" value="Thioredoxin-like"/>
    <property type="match status" value="2"/>
</dbReference>
<name>A0A835KGF6_9POAL</name>
<dbReference type="Pfam" id="PF02798">
    <property type="entry name" value="GST_N"/>
    <property type="match status" value="2"/>
</dbReference>
<proteinExistence type="inferred from homology"/>
<evidence type="ECO:0000259" key="5">
    <source>
        <dbReference type="PROSITE" id="PS50404"/>
    </source>
</evidence>
<organism evidence="7 8">
    <name type="scientific">Digitaria exilis</name>
    <dbReference type="NCBI Taxonomy" id="1010633"/>
    <lineage>
        <taxon>Eukaryota</taxon>
        <taxon>Viridiplantae</taxon>
        <taxon>Streptophyta</taxon>
        <taxon>Embryophyta</taxon>
        <taxon>Tracheophyta</taxon>
        <taxon>Spermatophyta</taxon>
        <taxon>Magnoliopsida</taxon>
        <taxon>Liliopsida</taxon>
        <taxon>Poales</taxon>
        <taxon>Poaceae</taxon>
        <taxon>PACMAD clade</taxon>
        <taxon>Panicoideae</taxon>
        <taxon>Panicodae</taxon>
        <taxon>Paniceae</taxon>
        <taxon>Anthephorinae</taxon>
        <taxon>Digitaria</taxon>
    </lineage>
</organism>
<dbReference type="Gene3D" id="1.20.1050.10">
    <property type="match status" value="1"/>
</dbReference>
<dbReference type="Gene3D" id="3.40.30.10">
    <property type="entry name" value="Glutaredoxin"/>
    <property type="match status" value="2"/>
</dbReference>
<sequence>MARELKLLGMLVSPFAIQQVRIALSMKGVSYEYVEEDLFNKSDPLRKLNPVHKKVLVLIHNDICRGREDGGGIRQALGLLLRRLYRVPRHRARFLTVLVRCGSALGRVGVVILWKCGGQQGSGAGGGLGRPTSFPSQTLPPLLRLPQSPSPDDAFLRLVEAQVCGPQHIALLTIPVVAIVISHGHVFEQILNADSVDLLHAPSLSSTWFVRMHRWRRPRPAAINRGGHSPGPQKICPGWHAAAAVVTADLAESQVIVHYLFELELTMAGSGDLKLLGVWDSPYVNRVQIVLNLKGLTYEYVEVDLLNKSELLLKSNPVHKKVPVLIHHGKPIAESQVIVHYLDEVFAGTGPSVLPADPYERATARFWAAFVDDKVGSPWHTILFAPEAEKKADAAARIITALETLEGAFEECSRGRGYFGGEGMGFVDVVLGSYLGWFKVFEKMVGVRVLDAARTPLLAAWGERFAAADAAKDVLPDDVDKVLEFLQMFLN</sequence>
<dbReference type="InterPro" id="IPR010987">
    <property type="entry name" value="Glutathione-S-Trfase_C-like"/>
</dbReference>
<dbReference type="Proteomes" id="UP000636709">
    <property type="component" value="Unassembled WGS sequence"/>
</dbReference>
<evidence type="ECO:0000256" key="1">
    <source>
        <dbReference type="ARBA" id="ARBA00012452"/>
    </source>
</evidence>
<evidence type="ECO:0000256" key="2">
    <source>
        <dbReference type="ARBA" id="ARBA00022679"/>
    </source>
</evidence>
<dbReference type="EMBL" id="JACEFO010001629">
    <property type="protein sequence ID" value="KAF8727919.1"/>
    <property type="molecule type" value="Genomic_DNA"/>
</dbReference>
<dbReference type="InterPro" id="IPR040079">
    <property type="entry name" value="Glutathione_S-Trfase"/>
</dbReference>
<evidence type="ECO:0000313" key="8">
    <source>
        <dbReference type="Proteomes" id="UP000636709"/>
    </source>
</evidence>
<dbReference type="PANTHER" id="PTHR11260:SF550">
    <property type="entry name" value="GLUTATHIONE S-TRANSFERASE"/>
    <property type="match status" value="1"/>
</dbReference>
<evidence type="ECO:0000313" key="7">
    <source>
        <dbReference type="EMBL" id="KAF8727919.1"/>
    </source>
</evidence>
<dbReference type="InterPro" id="IPR045073">
    <property type="entry name" value="Omega/Tau-like"/>
</dbReference>